<feature type="transmembrane region" description="Helical" evidence="1">
    <location>
        <begin position="106"/>
        <end position="122"/>
    </location>
</feature>
<keyword evidence="1" id="KW-0472">Membrane</keyword>
<dbReference type="Pfam" id="PF07885">
    <property type="entry name" value="Ion_trans_2"/>
    <property type="match status" value="1"/>
</dbReference>
<gene>
    <name evidence="3" type="ORF">DEIPH_ctg064orf0047</name>
</gene>
<feature type="domain" description="Potassium channel" evidence="2">
    <location>
        <begin position="82"/>
        <end position="152"/>
    </location>
</feature>
<evidence type="ECO:0000313" key="3">
    <source>
        <dbReference type="EMBL" id="EYB66879.1"/>
    </source>
</evidence>
<dbReference type="SUPFAM" id="SSF81324">
    <property type="entry name" value="Voltage-gated potassium channels"/>
    <property type="match status" value="1"/>
</dbReference>
<organism evidence="3 4">
    <name type="scientific">Deinococcus phoenicis</name>
    <dbReference type="NCBI Taxonomy" id="1476583"/>
    <lineage>
        <taxon>Bacteria</taxon>
        <taxon>Thermotogati</taxon>
        <taxon>Deinococcota</taxon>
        <taxon>Deinococci</taxon>
        <taxon>Deinococcales</taxon>
        <taxon>Deinococcaceae</taxon>
        <taxon>Deinococcus</taxon>
    </lineage>
</organism>
<proteinExistence type="predicted"/>
<evidence type="ECO:0000313" key="4">
    <source>
        <dbReference type="Proteomes" id="UP000020492"/>
    </source>
</evidence>
<evidence type="ECO:0000259" key="2">
    <source>
        <dbReference type="Pfam" id="PF07885"/>
    </source>
</evidence>
<reference evidence="3 4" key="1">
    <citation type="submission" date="2014-03" db="EMBL/GenBank/DDBJ databases">
        <title>Draft genome sequence of Deinococcus phoenicis 1P10ME.</title>
        <authorList>
            <person name="Stepanov V.G."/>
            <person name="Vaishampayan P."/>
            <person name="Venkateswaran K."/>
            <person name="Fox G.E."/>
        </authorList>
    </citation>
    <scope>NUCLEOTIDE SEQUENCE [LARGE SCALE GENOMIC DNA]</scope>
    <source>
        <strain evidence="3 4">1P10ME</strain>
    </source>
</reference>
<dbReference type="Gene3D" id="1.10.287.70">
    <property type="match status" value="1"/>
</dbReference>
<protein>
    <submittedName>
        <fullName evidence="3">Ion transport 2</fullName>
    </submittedName>
</protein>
<dbReference type="AlphaFoldDB" id="A0A016QM61"/>
<feature type="transmembrane region" description="Helical" evidence="1">
    <location>
        <begin position="131"/>
        <end position="152"/>
    </location>
</feature>
<accession>A0A016QM61</accession>
<dbReference type="eggNOG" id="ENOG502Z9EI">
    <property type="taxonomic scope" value="Bacteria"/>
</dbReference>
<keyword evidence="4" id="KW-1185">Reference proteome</keyword>
<sequence>MLRALLWIPGVVLIVAALLDVLASSLQSGEGRLAWMIHRPLYAAVRWLAGVTGRRTLLAWSGSLLVVGTFLFWALLTWVGWALVFWSGQGELVGSSTGTPADPWDVLYFVGYTLATLGLGDLKPLGNGWRLLTDVAALNGFFLFTFAISFIVPTAQAQADRRIVALRLHSWGGTAQGLILTAWHDHPEGLAGLIGDVRDDLNALDAQHKNTPALFRFHDRHPQESLELALPALDEALTLIEHALDLPPPRGLRILRSSISSVLDTYRRVYGGRAPVPPPFPDLAPLRAAGLPVRPDTEVHAALAALGDRRSLLRAMTERGGFDWQAVET</sequence>
<dbReference type="RefSeq" id="WP_081790945.1">
    <property type="nucleotide sequence ID" value="NZ_JHAC01000061.1"/>
</dbReference>
<dbReference type="Proteomes" id="UP000020492">
    <property type="component" value="Unassembled WGS sequence"/>
</dbReference>
<dbReference type="InterPro" id="IPR013099">
    <property type="entry name" value="K_chnl_dom"/>
</dbReference>
<keyword evidence="1" id="KW-0812">Transmembrane</keyword>
<name>A0A016QM61_9DEIO</name>
<dbReference type="EMBL" id="JHAC01000061">
    <property type="protein sequence ID" value="EYB66879.1"/>
    <property type="molecule type" value="Genomic_DNA"/>
</dbReference>
<keyword evidence="1" id="KW-1133">Transmembrane helix</keyword>
<evidence type="ECO:0000256" key="1">
    <source>
        <dbReference type="SAM" id="Phobius"/>
    </source>
</evidence>
<dbReference type="STRING" id="1476583.DEIPH_ctg064orf0047"/>
<feature type="transmembrane region" description="Helical" evidence="1">
    <location>
        <begin position="64"/>
        <end position="86"/>
    </location>
</feature>
<dbReference type="PATRIC" id="fig|1476583.3.peg.3093"/>
<comment type="caution">
    <text evidence="3">The sequence shown here is derived from an EMBL/GenBank/DDBJ whole genome shotgun (WGS) entry which is preliminary data.</text>
</comment>
<dbReference type="OrthoDB" id="3422146at2"/>